<sequence>MMFYFVEQNLADKSLLYTFKDRLEEASTIEKTTMLAVSEYNLLIKRSEEKWTAREDLNKVEKKYLPQRKQNTSKELNKLSLNLRDANEKVSTQIINVKNLLMKAVKAANNHRQNEDNKEFLDEYNKSRRKLNRAFNTLVNMIEKAECRRFELCKILPFEDRIKRLVVTMDKEREICRILD</sequence>
<protein>
    <submittedName>
        <fullName evidence="1">SJCHGC08965 protein</fullName>
    </submittedName>
</protein>
<organism evidence="1">
    <name type="scientific">Schistosoma japonicum</name>
    <name type="common">Blood fluke</name>
    <dbReference type="NCBI Taxonomy" id="6182"/>
    <lineage>
        <taxon>Eukaryota</taxon>
        <taxon>Metazoa</taxon>
        <taxon>Spiralia</taxon>
        <taxon>Lophotrochozoa</taxon>
        <taxon>Platyhelminthes</taxon>
        <taxon>Trematoda</taxon>
        <taxon>Digenea</taxon>
        <taxon>Strigeidida</taxon>
        <taxon>Schistosomatoidea</taxon>
        <taxon>Schistosomatidae</taxon>
        <taxon>Schistosoma</taxon>
    </lineage>
</organism>
<reference evidence="1" key="1">
    <citation type="submission" date="2004-11" db="EMBL/GenBank/DDBJ databases">
        <title>The full-length cDNA sequences of Schistosoma japonicum genes.</title>
        <authorList>
            <person name="Han Z."/>
        </authorList>
    </citation>
    <scope>NUCLEOTIDE SEQUENCE</scope>
</reference>
<proteinExistence type="evidence at transcript level"/>
<name>Q5DAT4_SCHJA</name>
<dbReference type="EMBL" id="AY815340">
    <property type="protein sequence ID" value="AAW27072.1"/>
    <property type="molecule type" value="mRNA"/>
</dbReference>
<dbReference type="AlphaFoldDB" id="Q5DAT4"/>
<accession>Q5DAT4</accession>
<reference evidence="1" key="2">
    <citation type="journal article" date="2006" name="PLoS Pathog.">
        <title>New perspectives on host-parasite interplay by comparative transcriptomic and proteomic analyses of Schistosoma japonicum.</title>
        <authorList>
            <person name="Liu F."/>
            <person name="Lu J."/>
            <person name="Hu W."/>
            <person name="Wang S.Y."/>
            <person name="Cui S.J."/>
            <person name="Chi M."/>
            <person name="Yan Q."/>
            <person name="Wang X.R."/>
            <person name="Song H.D."/>
            <person name="Xu X.N."/>
            <person name="Wang J.J."/>
            <person name="Zhang X.L."/>
            <person name="Zhang X."/>
            <person name="Wang Z.Q."/>
            <person name="Xue C.L."/>
            <person name="Brindley P.J."/>
            <person name="McManus D.P."/>
            <person name="Yang P.Y."/>
            <person name="Feng Z."/>
            <person name="Chen Z."/>
            <person name="Han Z.G."/>
        </authorList>
    </citation>
    <scope>NUCLEOTIDE SEQUENCE</scope>
</reference>
<evidence type="ECO:0000313" key="1">
    <source>
        <dbReference type="EMBL" id="AAW27072.1"/>
    </source>
</evidence>